<dbReference type="EMBL" id="RJUF01000022">
    <property type="protein sequence ID" value="MCP9763231.1"/>
    <property type="molecule type" value="Genomic_DNA"/>
</dbReference>
<dbReference type="InterPro" id="IPR036397">
    <property type="entry name" value="RNaseH_sf"/>
</dbReference>
<dbReference type="AlphaFoldDB" id="A0AAE3H3G8"/>
<feature type="non-terminal residue" evidence="2">
    <location>
        <position position="276"/>
    </location>
</feature>
<dbReference type="InterPro" id="IPR050900">
    <property type="entry name" value="Transposase_IS3/IS150/IS904"/>
</dbReference>
<dbReference type="RefSeq" id="WP_255037015.1">
    <property type="nucleotide sequence ID" value="NZ_RJUF01000022.1"/>
</dbReference>
<dbReference type="InterPro" id="IPR001584">
    <property type="entry name" value="Integrase_cat-core"/>
</dbReference>
<dbReference type="PROSITE" id="PS50994">
    <property type="entry name" value="INTEGRASE"/>
    <property type="match status" value="1"/>
</dbReference>
<dbReference type="GO" id="GO:0015074">
    <property type="term" value="P:DNA integration"/>
    <property type="evidence" value="ECO:0007669"/>
    <property type="project" value="InterPro"/>
</dbReference>
<organism evidence="2 3">
    <name type="scientific">Lacihabitans soyangensis</name>
    <dbReference type="NCBI Taxonomy" id="869394"/>
    <lineage>
        <taxon>Bacteria</taxon>
        <taxon>Pseudomonadati</taxon>
        <taxon>Bacteroidota</taxon>
        <taxon>Cytophagia</taxon>
        <taxon>Cytophagales</taxon>
        <taxon>Leadbetterellaceae</taxon>
        <taxon>Lacihabitans</taxon>
    </lineage>
</organism>
<protein>
    <submittedName>
        <fullName evidence="2">Transposase</fullName>
    </submittedName>
</protein>
<comment type="caution">
    <text evidence="2">The sequence shown here is derived from an EMBL/GenBank/DDBJ whole genome shotgun (WGS) entry which is preliminary data.</text>
</comment>
<sequence length="276" mass="32300">MEVAIEFISQGFPIRNVLSHCGLSKSSFYYKPSDGKAGRKPYATIYDSKGREVTESAIVGRIKLLFAKPFVDYGAYKTFRHLVDKEKYRISKHYVYKLMKINNLLRGSNPISSKKSNRNRVKDLIPKVETEFSFFEFDIKYVWVSGQRKSMQVLTILDIFSRFNIGHYMAYNIKKEDVIKLFEKVIAEFGLPKNFIVRNDNGSQFIASVVQDFLKNNGITQEFTKPGTPQQNAHIESYHSIMERTVCQRFEFENIKIAKRTIDEFREFYNFERIHG</sequence>
<reference evidence="2 3" key="1">
    <citation type="submission" date="2018-11" db="EMBL/GenBank/DDBJ databases">
        <title>Novel bacteria species description.</title>
        <authorList>
            <person name="Han J.-H."/>
        </authorList>
    </citation>
    <scope>NUCLEOTIDE SEQUENCE [LARGE SCALE GENOMIC DNA]</scope>
    <source>
        <strain evidence="2 3">KCTC23259</strain>
    </source>
</reference>
<dbReference type="GO" id="GO:0003676">
    <property type="term" value="F:nucleic acid binding"/>
    <property type="evidence" value="ECO:0007669"/>
    <property type="project" value="InterPro"/>
</dbReference>
<dbReference type="Proteomes" id="UP001204144">
    <property type="component" value="Unassembled WGS sequence"/>
</dbReference>
<dbReference type="Pfam" id="PF00665">
    <property type="entry name" value="rve"/>
    <property type="match status" value="1"/>
</dbReference>
<evidence type="ECO:0000313" key="2">
    <source>
        <dbReference type="EMBL" id="MCP9763231.1"/>
    </source>
</evidence>
<name>A0AAE3H3G8_9BACT</name>
<dbReference type="PANTHER" id="PTHR46889:SF5">
    <property type="entry name" value="INTEGRASE PROTEIN"/>
    <property type="match status" value="1"/>
</dbReference>
<dbReference type="InterPro" id="IPR012337">
    <property type="entry name" value="RNaseH-like_sf"/>
</dbReference>
<evidence type="ECO:0000313" key="3">
    <source>
        <dbReference type="Proteomes" id="UP001204144"/>
    </source>
</evidence>
<keyword evidence="3" id="KW-1185">Reference proteome</keyword>
<dbReference type="PANTHER" id="PTHR46889">
    <property type="entry name" value="TRANSPOSASE INSF FOR INSERTION SEQUENCE IS3B-RELATED"/>
    <property type="match status" value="1"/>
</dbReference>
<evidence type="ECO:0000259" key="1">
    <source>
        <dbReference type="PROSITE" id="PS50994"/>
    </source>
</evidence>
<dbReference type="SUPFAM" id="SSF53098">
    <property type="entry name" value="Ribonuclease H-like"/>
    <property type="match status" value="1"/>
</dbReference>
<proteinExistence type="predicted"/>
<gene>
    <name evidence="2" type="ORF">EGI31_09700</name>
</gene>
<accession>A0AAE3H3G8</accession>
<feature type="domain" description="Integrase catalytic" evidence="1">
    <location>
        <begin position="122"/>
        <end position="276"/>
    </location>
</feature>
<dbReference type="Gene3D" id="3.30.420.10">
    <property type="entry name" value="Ribonuclease H-like superfamily/Ribonuclease H"/>
    <property type="match status" value="1"/>
</dbReference>